<evidence type="ECO:0000259" key="10">
    <source>
        <dbReference type="Pfam" id="PF00483"/>
    </source>
</evidence>
<dbReference type="EMBL" id="CP029077">
    <property type="protein sequence ID" value="QED23312.1"/>
    <property type="molecule type" value="Genomic_DNA"/>
</dbReference>
<evidence type="ECO:0000256" key="1">
    <source>
        <dbReference type="ARBA" id="ARBA00006890"/>
    </source>
</evidence>
<evidence type="ECO:0000256" key="3">
    <source>
        <dbReference type="ARBA" id="ARBA00019048"/>
    </source>
</evidence>
<sequence length="279" mass="31151">MKTKINTVVIPAAGTGSRLDPFTRFLPKELLGINGKPILQIIIDECLEAGIERFIFVTNSKKGLITRDLIKCDKKNVEFIYVIQDESNGLGDAVLRAKSLINDDFFAICLPDEFLFNQNGMKLVVDEFYKNGKNIILTTKEDAQDISKYGVVTGNDVLSSDEKMSIYKAVSVIEKPKNLEESRSSDRCIIGRYVLSRKIFDLLSSGNVGKNGEIQLTDSIASLLKEEDILNIDIKSSRLDCGNYMGFILANAACYIKDENQDFIKKINVILNDGKNTNK</sequence>
<dbReference type="InterPro" id="IPR005771">
    <property type="entry name" value="GalU_uridylyltTrfase_bac/arc"/>
</dbReference>
<evidence type="ECO:0000256" key="2">
    <source>
        <dbReference type="ARBA" id="ARBA00012415"/>
    </source>
</evidence>
<dbReference type="AlphaFoldDB" id="A0A5B8XDB0"/>
<feature type="domain" description="Nucleotidyl transferase" evidence="10">
    <location>
        <begin position="9"/>
        <end position="252"/>
    </location>
</feature>
<evidence type="ECO:0000256" key="4">
    <source>
        <dbReference type="ARBA" id="ARBA00022679"/>
    </source>
</evidence>
<dbReference type="SUPFAM" id="SSF53448">
    <property type="entry name" value="Nucleotide-diphospho-sugar transferases"/>
    <property type="match status" value="1"/>
</dbReference>
<gene>
    <name evidence="11" type="ORF">Deia_00515</name>
</gene>
<proteinExistence type="inferred from homology"/>
<dbReference type="InterPro" id="IPR029044">
    <property type="entry name" value="Nucleotide-diphossugar_trans"/>
</dbReference>
<name>A0A5B8XDB0_9RICK</name>
<dbReference type="InterPro" id="IPR005835">
    <property type="entry name" value="NTP_transferase_dom"/>
</dbReference>
<dbReference type="Gene3D" id="3.90.550.10">
    <property type="entry name" value="Spore Coat Polysaccharide Biosynthesis Protein SpsA, Chain A"/>
    <property type="match status" value="1"/>
</dbReference>
<evidence type="ECO:0000256" key="9">
    <source>
        <dbReference type="ARBA" id="ARBA00048128"/>
    </source>
</evidence>
<comment type="similarity">
    <text evidence="1">Belongs to the UDPGP type 2 family.</text>
</comment>
<keyword evidence="5 11" id="KW-0548">Nucleotidyltransferase</keyword>
<evidence type="ECO:0000313" key="11">
    <source>
        <dbReference type="EMBL" id="QED23312.1"/>
    </source>
</evidence>
<dbReference type="OrthoDB" id="9803306at2"/>
<accession>A0A5B8XDB0</accession>
<evidence type="ECO:0000256" key="8">
    <source>
        <dbReference type="ARBA" id="ARBA00032341"/>
    </source>
</evidence>
<comment type="catalytic activity">
    <reaction evidence="9">
        <text>alpha-D-glucose 1-phosphate + UTP + H(+) = UDP-alpha-D-glucose + diphosphate</text>
        <dbReference type="Rhea" id="RHEA:19889"/>
        <dbReference type="ChEBI" id="CHEBI:15378"/>
        <dbReference type="ChEBI" id="CHEBI:33019"/>
        <dbReference type="ChEBI" id="CHEBI:46398"/>
        <dbReference type="ChEBI" id="CHEBI:58601"/>
        <dbReference type="ChEBI" id="CHEBI:58885"/>
        <dbReference type="EC" id="2.7.7.9"/>
    </reaction>
</comment>
<protein>
    <recommendedName>
        <fullName evidence="3">UTP--glucose-1-phosphate uridylyltransferase</fullName>
        <ecNumber evidence="2">2.7.7.9</ecNumber>
    </recommendedName>
    <alternativeName>
        <fullName evidence="6">Alpha-D-glucosyl-1-phosphate uridylyltransferase</fullName>
    </alternativeName>
    <alternativeName>
        <fullName evidence="7">UDP-glucose pyrophosphorylase</fullName>
    </alternativeName>
    <alternativeName>
        <fullName evidence="8">Uridine diphosphoglucose pyrophosphorylase</fullName>
    </alternativeName>
</protein>
<keyword evidence="4 11" id="KW-0808">Transferase</keyword>
<dbReference type="PANTHER" id="PTHR43197">
    <property type="entry name" value="UTP--GLUCOSE-1-PHOSPHATE URIDYLYLTRANSFERASE"/>
    <property type="match status" value="1"/>
</dbReference>
<dbReference type="Proteomes" id="UP000321934">
    <property type="component" value="Chromosome"/>
</dbReference>
<dbReference type="Pfam" id="PF00483">
    <property type="entry name" value="NTP_transferase"/>
    <property type="match status" value="1"/>
</dbReference>
<dbReference type="RefSeq" id="WP_146820591.1">
    <property type="nucleotide sequence ID" value="NZ_CP029077.1"/>
</dbReference>
<evidence type="ECO:0000256" key="5">
    <source>
        <dbReference type="ARBA" id="ARBA00022695"/>
    </source>
</evidence>
<evidence type="ECO:0000313" key="12">
    <source>
        <dbReference type="Proteomes" id="UP000321934"/>
    </source>
</evidence>
<organism evidence="11 12">
    <name type="scientific">Candidatus Deianiraea vastatrix</name>
    <dbReference type="NCBI Taxonomy" id="2163644"/>
    <lineage>
        <taxon>Bacteria</taxon>
        <taxon>Pseudomonadati</taxon>
        <taxon>Pseudomonadota</taxon>
        <taxon>Alphaproteobacteria</taxon>
        <taxon>Rickettsiales</taxon>
        <taxon>Candidatus Deianiraeaceae</taxon>
        <taxon>Candidatus Deianiraea</taxon>
    </lineage>
</organism>
<dbReference type="GO" id="GO:0006011">
    <property type="term" value="P:UDP-alpha-D-glucose metabolic process"/>
    <property type="evidence" value="ECO:0007669"/>
    <property type="project" value="InterPro"/>
</dbReference>
<dbReference type="EC" id="2.7.7.9" evidence="2"/>
<evidence type="ECO:0000256" key="6">
    <source>
        <dbReference type="ARBA" id="ARBA00031455"/>
    </source>
</evidence>
<reference evidence="11 12" key="1">
    <citation type="journal article" date="2019" name="ISME J.">
        <title>Deianiraea, an extracellular bacterium associated with the ciliate Paramecium, suggests an alternative scenario for the evolution of Rickettsiales.</title>
        <authorList>
            <person name="Castelli M."/>
            <person name="Sabaneyeva E."/>
            <person name="Lanzoni O."/>
            <person name="Lebedeva N."/>
            <person name="Floriano A.M."/>
            <person name="Gaiarsa S."/>
            <person name="Benken K."/>
            <person name="Modeo L."/>
            <person name="Bandi C."/>
            <person name="Potekhin A."/>
            <person name="Sassera D."/>
            <person name="Petroni G."/>
        </authorList>
    </citation>
    <scope>NUCLEOTIDE SEQUENCE [LARGE SCALE GENOMIC DNA]</scope>
    <source>
        <strain evidence="11">CyL4-1</strain>
    </source>
</reference>
<dbReference type="PANTHER" id="PTHR43197:SF1">
    <property type="entry name" value="UTP--GLUCOSE-1-PHOSPHATE URIDYLYLTRANSFERASE"/>
    <property type="match status" value="1"/>
</dbReference>
<keyword evidence="12" id="KW-1185">Reference proteome</keyword>
<evidence type="ECO:0000256" key="7">
    <source>
        <dbReference type="ARBA" id="ARBA00031959"/>
    </source>
</evidence>
<dbReference type="GO" id="GO:0003983">
    <property type="term" value="F:UTP:glucose-1-phosphate uridylyltransferase activity"/>
    <property type="evidence" value="ECO:0007669"/>
    <property type="project" value="UniProtKB-EC"/>
</dbReference>